<gene>
    <name evidence="20" type="ORF">CCAP1982_LOCUS1326</name>
</gene>
<evidence type="ECO:0000313" key="21">
    <source>
        <dbReference type="Proteomes" id="UP000606786"/>
    </source>
</evidence>
<dbReference type="GO" id="GO:0008139">
    <property type="term" value="F:nuclear localization sequence binding"/>
    <property type="evidence" value="ECO:0007669"/>
    <property type="project" value="TreeGrafter"/>
</dbReference>
<protein>
    <recommendedName>
        <fullName evidence="5">Nuclear pore complex protein Nup98-Nup96</fullName>
    </recommendedName>
</protein>
<evidence type="ECO:0000256" key="10">
    <source>
        <dbReference type="ARBA" id="ARBA00022813"/>
    </source>
</evidence>
<keyword evidence="14" id="KW-0811">Translocation</keyword>
<feature type="region of interest" description="Disordered" evidence="18">
    <location>
        <begin position="1"/>
        <end position="35"/>
    </location>
</feature>
<dbReference type="GO" id="GO:0031965">
    <property type="term" value="C:nuclear membrane"/>
    <property type="evidence" value="ECO:0007669"/>
    <property type="project" value="UniProtKB-SubCell"/>
</dbReference>
<feature type="region of interest" description="Disordered" evidence="18">
    <location>
        <begin position="793"/>
        <end position="860"/>
    </location>
</feature>
<feature type="compositionally biased region" description="Low complexity" evidence="18">
    <location>
        <begin position="1"/>
        <end position="31"/>
    </location>
</feature>
<dbReference type="PANTHER" id="PTHR23198">
    <property type="entry name" value="NUCLEOPORIN"/>
    <property type="match status" value="1"/>
</dbReference>
<evidence type="ECO:0000256" key="5">
    <source>
        <dbReference type="ARBA" id="ARBA00013472"/>
    </source>
</evidence>
<sequence length="2008" mass="216196">MFGGTKPTFGTSTTGTGFGGFSNTTTSSPFGQSAFGKPTSSAFGAAPAFGTQQQTPSLFGANAAQPQPTGLFGAASTTSAFGGTTTAQPAFGGFQQTTQTPSMFGAPQPAANTSSLFGQSTTSAFGSAVKPGTLGGFGQTTAQPTPSLFGQPAAATSTSGFGSFGQAQPTTSNVFGSGTTMMMGANAGTSIAKYQPTIGTDTLMKAGQPNNVNTKQHCITAMKEYEGKSLEELRLEDYMANRKGPQAGTSGATSGFFGSTTQPAASGTGLFGATAQPTTGLFGQPAAATTENKGLFGGGAFGQTNTTAFGAQAQQNTFLAKPFGAPATTGFGGATTDSSNLFGAKPAFGQAQPSMFGQTSTATTAPAFGQTTSGFGGFGGAQPAQQTSLFGAPAPDANKPAFGLGTSSAATTGFGGFGTAATSTAGPGLFGAKPAATGFGAAPGFGATSTANTGFTNFSLGNASGGLFNSTLNKPATSGFGAFGAQTSAAPLNFNTGSTGTSLFGNAGAKPGGLFGTSLGQGTANQAGGLFGSGGTTAFGTGSTLGGGFGTGTLGGGNMSLGGLGGNQQQQQPPIHQQILAKVTSPYGDNPIFKDLKRSDETDATRATNPAAQKAILETTMNQFKVSTRSSPSVVRVKPITSALTKKSLFEGLEEFDSSVETFSLKPNAKRLIIKPKTTQSPIVGSSTNTSPNRQSGVEDTAGNSAPRQTGGVVQNSINALRNESFSGQIPLDPPAPQVTKSTAYSVAALPPQVARESDIGRRESWLHPNNVEKMRQQNLNTSIDGAVPLNSTLSELVPRKPLDTYRTTGGSSTGTPLGRPSVSTVQENTLEEQTSRETSRREAAERQDESLFSNRSYGGDERSVIEETAEDYEEHPTGITLRRIGYYTIPSLDDLKSYLAEDGSCTVPNFTVGREGYGNVYFGKEMDVAGLNLDEIVHFRNKEIIIYPDDDNKPPIGSGLNREAQVTLDQVWPHDKTMHEPIKDPVRLADMDWEGKLRRVCDRNDTRFIEYRPETGSWVFRVKHFSKYGLNDSDEEDDGVPTDPKKAKMVAAGTPSAKTAAAGQAAQGKTATVDKITMAALKNAQKISEDAARALDPKSIAANTGSYFPMDESAEFMLMDKTQFLQANGNDYALYEAQQQQVPRVTSPTAFLAREAGTDAHKLQLMKASFFGDDDLDNKSVDVDTEQENNYDYNRNHNRRGGLFAKHIHDGRGSQQTLWKEAAMGGGALSEASSQLDFVMQDSPLPPSSSVSVLSILREVDTEGSTPAPDSETAQPLQLQKLPPFTVKPKVASVKVIAHQVPIAKSLAFKLNGKWAADLGLHNFRRFKLGFGPQNTLIVPSTRQNLDHEVQNKHLYDVSSYLFKGRGSKDFSKTILQHIKISSVMHYEHFKESIVKHLELQLRNSLQEDVEGSECPWIKSNNGTDLIVKHLDEAIKQINLGPLEEYAVSVWSLCLALWGEHEELDGREPTSHFAVMCRRNLLSEWLENTLTDKDLLTKNVSKHTYLDHLLELVMCHKVTEACELAVRYDDVNLALLLSQLSSGPTVRQLMEDQLAAWHKDEADKFIQLERLKLYMLVAGVALMDSGHGPINTLDGIEWTKVLAVSLVLLVIFVYLLWNFLSIHSQIQLWYISSPTASITDALLAYEKSFKSKEFYSLPPTPCYMDNTNFNEKYTLYDLRYHLLQLFSKRSHPMESLLNPATHTADPMDYRLSWLLLQTLEAIGYRHCSVLSESQLHVGFASQLENYDLWEWAIFVLLHIKDRNQRELSVQNALYRYVSVSKDVALSEKEKFVINNLGVPEKWIDYAKAVKAGAIGNHHLQAKYLLKAKQWPLAHEVIFQHIAPDAIINDNLDYLHSLLCQFEGAESNKTIKVPNWSNQGQIFLDFIDINEKFKGLKTLKTEADIEARWENLKPQLADLCSRINLLPCPTAKHRLCQSEIAQNLACLVRGVLLVCPVLNPCLIIKIALERLPLPQEFAQQELRALLDTLVDDLAKVSASENNELIMVK</sequence>
<feature type="compositionally biased region" description="Polar residues" evidence="18">
    <location>
        <begin position="677"/>
        <end position="711"/>
    </location>
</feature>
<dbReference type="InterPro" id="IPR021967">
    <property type="entry name" value="Nup98_C"/>
</dbReference>
<dbReference type="SUPFAM" id="SSF82215">
    <property type="entry name" value="C-terminal autoproteolytic domain of nucleoporin nup98"/>
    <property type="match status" value="1"/>
</dbReference>
<evidence type="ECO:0000256" key="14">
    <source>
        <dbReference type="ARBA" id="ARBA00023010"/>
    </source>
</evidence>
<dbReference type="GO" id="GO:0003723">
    <property type="term" value="F:RNA binding"/>
    <property type="evidence" value="ECO:0007669"/>
    <property type="project" value="TreeGrafter"/>
</dbReference>
<keyword evidence="17" id="KW-0539">Nucleus</keyword>
<feature type="domain" description="Peptidase S59" evidence="19">
    <location>
        <begin position="884"/>
        <end position="1026"/>
    </location>
</feature>
<dbReference type="Pfam" id="PF13634">
    <property type="entry name" value="Nucleoporin_FG"/>
    <property type="match status" value="3"/>
</dbReference>
<keyword evidence="16" id="KW-0472">Membrane</keyword>
<keyword evidence="11" id="KW-0509">mRNA transport</keyword>
<dbReference type="Gene3D" id="1.25.40.690">
    <property type="match status" value="1"/>
</dbReference>
<accession>A0A811U1L6</accession>
<dbReference type="InterPro" id="IPR025574">
    <property type="entry name" value="Nucleoporin_FG_rpt"/>
</dbReference>
<dbReference type="PROSITE" id="PS51434">
    <property type="entry name" value="NUP_C"/>
    <property type="match status" value="1"/>
</dbReference>
<keyword evidence="7" id="KW-0645">Protease</keyword>
<dbReference type="Pfam" id="PF04096">
    <property type="entry name" value="Nucleoporin2"/>
    <property type="match status" value="1"/>
</dbReference>
<dbReference type="FunFam" id="1.10.10.2360:FF:000001">
    <property type="entry name" value="Nuclear pore complex protein Nup98-Nup96"/>
    <property type="match status" value="1"/>
</dbReference>
<evidence type="ECO:0000256" key="1">
    <source>
        <dbReference type="ARBA" id="ARBA00004567"/>
    </source>
</evidence>
<keyword evidence="10" id="KW-0068">Autocatalytic cleavage</keyword>
<feature type="compositionally biased region" description="Low complexity" evidence="18">
    <location>
        <begin position="807"/>
        <end position="822"/>
    </location>
</feature>
<dbReference type="GO" id="GO:0008236">
    <property type="term" value="F:serine-type peptidase activity"/>
    <property type="evidence" value="ECO:0007669"/>
    <property type="project" value="UniProtKB-KW"/>
</dbReference>
<keyword evidence="8" id="KW-0677">Repeat</keyword>
<evidence type="ECO:0000256" key="6">
    <source>
        <dbReference type="ARBA" id="ARBA00022448"/>
    </source>
</evidence>
<evidence type="ECO:0000256" key="15">
    <source>
        <dbReference type="ARBA" id="ARBA00023132"/>
    </source>
</evidence>
<dbReference type="Proteomes" id="UP000606786">
    <property type="component" value="Unassembled WGS sequence"/>
</dbReference>
<reference evidence="20" key="1">
    <citation type="submission" date="2020-11" db="EMBL/GenBank/DDBJ databases">
        <authorList>
            <person name="Whitehead M."/>
        </authorList>
    </citation>
    <scope>NUCLEOTIDE SEQUENCE</scope>
    <source>
        <strain evidence="20">EGII</strain>
    </source>
</reference>
<dbReference type="GO" id="GO:0034398">
    <property type="term" value="P:telomere tethering at nuclear periphery"/>
    <property type="evidence" value="ECO:0007669"/>
    <property type="project" value="TreeGrafter"/>
</dbReference>
<evidence type="ECO:0000256" key="13">
    <source>
        <dbReference type="ARBA" id="ARBA00022927"/>
    </source>
</evidence>
<evidence type="ECO:0000256" key="7">
    <source>
        <dbReference type="ARBA" id="ARBA00022670"/>
    </source>
</evidence>
<dbReference type="GO" id="GO:0000973">
    <property type="term" value="P:post-transcriptional tethering of RNA polymerase II gene DNA at nuclear periphery"/>
    <property type="evidence" value="ECO:0007669"/>
    <property type="project" value="TreeGrafter"/>
</dbReference>
<dbReference type="InterPro" id="IPR036903">
    <property type="entry name" value="Nup98_auto-Pept-S59_dom_sf"/>
</dbReference>
<dbReference type="GO" id="GO:0006405">
    <property type="term" value="P:RNA export from nucleus"/>
    <property type="evidence" value="ECO:0007669"/>
    <property type="project" value="TreeGrafter"/>
</dbReference>
<dbReference type="GO" id="GO:0051028">
    <property type="term" value="P:mRNA transport"/>
    <property type="evidence" value="ECO:0007669"/>
    <property type="project" value="UniProtKB-KW"/>
</dbReference>
<dbReference type="GO" id="GO:0017056">
    <property type="term" value="F:structural constituent of nuclear pore"/>
    <property type="evidence" value="ECO:0007669"/>
    <property type="project" value="InterPro"/>
</dbReference>
<evidence type="ECO:0000256" key="16">
    <source>
        <dbReference type="ARBA" id="ARBA00023136"/>
    </source>
</evidence>
<dbReference type="Pfam" id="PF21240">
    <property type="entry name" value="Nup98_GLEBS"/>
    <property type="match status" value="1"/>
</dbReference>
<dbReference type="FunFam" id="3.30.1610.10:FF:000001">
    <property type="entry name" value="Nuclear pore complex protein Nup98-Nup96"/>
    <property type="match status" value="1"/>
</dbReference>
<comment type="caution">
    <text evidence="20">The sequence shown here is derived from an EMBL/GenBank/DDBJ whole genome shotgun (WGS) entry which is preliminary data.</text>
</comment>
<dbReference type="GO" id="GO:0044614">
    <property type="term" value="C:nuclear pore cytoplasmic filaments"/>
    <property type="evidence" value="ECO:0007669"/>
    <property type="project" value="TreeGrafter"/>
</dbReference>
<evidence type="ECO:0000259" key="19">
    <source>
        <dbReference type="PROSITE" id="PS51434"/>
    </source>
</evidence>
<feature type="compositionally biased region" description="Basic and acidic residues" evidence="18">
    <location>
        <begin position="834"/>
        <end position="850"/>
    </location>
</feature>
<keyword evidence="15" id="KW-0906">Nuclear pore complex</keyword>
<feature type="region of interest" description="Disordered" evidence="18">
    <location>
        <begin position="135"/>
        <end position="165"/>
    </location>
</feature>
<dbReference type="GO" id="GO:0006606">
    <property type="term" value="P:protein import into nucleus"/>
    <property type="evidence" value="ECO:0007669"/>
    <property type="project" value="TreeGrafter"/>
</dbReference>
<dbReference type="GO" id="GO:0005654">
    <property type="term" value="C:nucleoplasm"/>
    <property type="evidence" value="ECO:0007669"/>
    <property type="project" value="UniProtKB-SubCell"/>
</dbReference>
<evidence type="ECO:0000256" key="9">
    <source>
        <dbReference type="ARBA" id="ARBA00022801"/>
    </source>
</evidence>
<dbReference type="InterPro" id="IPR037665">
    <property type="entry name" value="Nucleoporin_S59-like"/>
</dbReference>
<evidence type="ECO:0000313" key="20">
    <source>
        <dbReference type="EMBL" id="CAD6992471.1"/>
    </source>
</evidence>
<evidence type="ECO:0000256" key="18">
    <source>
        <dbReference type="SAM" id="MobiDB-lite"/>
    </source>
</evidence>
<proteinExistence type="inferred from homology"/>
<dbReference type="Gene3D" id="3.30.1610.10">
    <property type="entry name" value="Peptidase S59, nucleoporin"/>
    <property type="match status" value="1"/>
</dbReference>
<comment type="subcellular location">
    <subcellularLocation>
        <location evidence="2">Nucleus membrane</location>
        <topology evidence="2">Peripheral membrane protein</topology>
        <orientation evidence="2">Nucleoplasmic side</orientation>
    </subcellularLocation>
    <subcellularLocation>
        <location evidence="1">Nucleus</location>
        <location evidence="1">Nuclear pore complex</location>
    </subcellularLocation>
    <subcellularLocation>
        <location evidence="3">Nucleus</location>
        <location evidence="3">Nucleoplasm</location>
    </subcellularLocation>
</comment>
<dbReference type="PANTHER" id="PTHR23198:SF6">
    <property type="entry name" value="NUCLEAR PORE COMPLEX PROTEIN NUP98-NUP96"/>
    <property type="match status" value="1"/>
</dbReference>
<evidence type="ECO:0000256" key="3">
    <source>
        <dbReference type="ARBA" id="ARBA00004642"/>
    </source>
</evidence>
<feature type="region of interest" description="Disordered" evidence="18">
    <location>
        <begin position="83"/>
        <end position="114"/>
    </location>
</feature>
<dbReference type="Pfam" id="PF12110">
    <property type="entry name" value="Nup96"/>
    <property type="match status" value="2"/>
</dbReference>
<keyword evidence="12" id="KW-0720">Serine protease</keyword>
<keyword evidence="9" id="KW-0378">Hydrolase</keyword>
<keyword evidence="21" id="KW-1185">Reference proteome</keyword>
<dbReference type="GO" id="GO:0006508">
    <property type="term" value="P:proteolysis"/>
    <property type="evidence" value="ECO:0007669"/>
    <property type="project" value="UniProtKB-KW"/>
</dbReference>
<evidence type="ECO:0000256" key="12">
    <source>
        <dbReference type="ARBA" id="ARBA00022825"/>
    </source>
</evidence>
<dbReference type="OrthoDB" id="3797628at2759"/>
<feature type="compositionally biased region" description="Polar residues" evidence="18">
    <location>
        <begin position="139"/>
        <end position="165"/>
    </location>
</feature>
<name>A0A811U1L6_CERCA</name>
<comment type="similarity">
    <text evidence="4">Belongs to the nucleoporin GLFG family.</text>
</comment>
<keyword evidence="6" id="KW-0813">Transport</keyword>
<evidence type="ECO:0000256" key="8">
    <source>
        <dbReference type="ARBA" id="ARBA00022737"/>
    </source>
</evidence>
<evidence type="ECO:0000256" key="11">
    <source>
        <dbReference type="ARBA" id="ARBA00022816"/>
    </source>
</evidence>
<organism evidence="20 21">
    <name type="scientific">Ceratitis capitata</name>
    <name type="common">Mediterranean fruit fly</name>
    <name type="synonym">Tephritis capitata</name>
    <dbReference type="NCBI Taxonomy" id="7213"/>
    <lineage>
        <taxon>Eukaryota</taxon>
        <taxon>Metazoa</taxon>
        <taxon>Ecdysozoa</taxon>
        <taxon>Arthropoda</taxon>
        <taxon>Hexapoda</taxon>
        <taxon>Insecta</taxon>
        <taxon>Pterygota</taxon>
        <taxon>Neoptera</taxon>
        <taxon>Endopterygota</taxon>
        <taxon>Diptera</taxon>
        <taxon>Brachycera</taxon>
        <taxon>Muscomorpha</taxon>
        <taxon>Tephritoidea</taxon>
        <taxon>Tephritidae</taxon>
        <taxon>Ceratitis</taxon>
        <taxon>Ceratitis</taxon>
    </lineage>
</organism>
<evidence type="ECO:0000256" key="4">
    <source>
        <dbReference type="ARBA" id="ARBA00008926"/>
    </source>
</evidence>
<dbReference type="InterPro" id="IPR007230">
    <property type="entry name" value="Nup98_auto-Pept-S59_dom"/>
</dbReference>
<evidence type="ECO:0000256" key="2">
    <source>
        <dbReference type="ARBA" id="ARBA00004620"/>
    </source>
</evidence>
<dbReference type="EMBL" id="CAJHJT010000001">
    <property type="protein sequence ID" value="CAD6992471.1"/>
    <property type="molecule type" value="Genomic_DNA"/>
</dbReference>
<keyword evidence="13" id="KW-0653">Protein transport</keyword>
<evidence type="ECO:0000256" key="17">
    <source>
        <dbReference type="ARBA" id="ARBA00023242"/>
    </source>
</evidence>
<feature type="region of interest" description="Disordered" evidence="18">
    <location>
        <begin position="676"/>
        <end position="711"/>
    </location>
</feature>
<dbReference type="Gene3D" id="1.10.10.2360">
    <property type="match status" value="1"/>
</dbReference>